<feature type="domain" description="PPIase cyclophilin-type" evidence="10">
    <location>
        <begin position="1"/>
        <end position="151"/>
    </location>
</feature>
<feature type="compositionally biased region" description="Polar residues" evidence="9">
    <location>
        <begin position="280"/>
        <end position="293"/>
    </location>
</feature>
<dbReference type="GO" id="GO:0005737">
    <property type="term" value="C:cytoplasm"/>
    <property type="evidence" value="ECO:0007669"/>
    <property type="project" value="UniProtKB-SubCell"/>
</dbReference>
<evidence type="ECO:0000256" key="1">
    <source>
        <dbReference type="ARBA" id="ARBA00004138"/>
    </source>
</evidence>
<dbReference type="KEGG" id="ttc:FOKN1_0797"/>
<evidence type="ECO:0000256" key="7">
    <source>
        <dbReference type="ARBA" id="ARBA00023235"/>
    </source>
</evidence>
<dbReference type="PRINTS" id="PR00153">
    <property type="entry name" value="CSAPPISMRASE"/>
</dbReference>
<keyword evidence="7 11" id="KW-0413">Isomerase</keyword>
<dbReference type="EMBL" id="AP018052">
    <property type="protein sequence ID" value="BAZ93199.1"/>
    <property type="molecule type" value="Genomic_DNA"/>
</dbReference>
<dbReference type="PROSITE" id="PS50072">
    <property type="entry name" value="CSA_PPIASE_2"/>
    <property type="match status" value="1"/>
</dbReference>
<protein>
    <recommendedName>
        <fullName evidence="3">peptidylprolyl isomerase</fullName>
        <ecNumber evidence="3">5.2.1.8</ecNumber>
    </recommendedName>
</protein>
<dbReference type="InterPro" id="IPR044665">
    <property type="entry name" value="E_coli_cyclophilin_A-like"/>
</dbReference>
<dbReference type="InterPro" id="IPR053784">
    <property type="entry name" value="Choice_anch_U_dom"/>
</dbReference>
<dbReference type="Proteomes" id="UP000218765">
    <property type="component" value="Chromosome"/>
</dbReference>
<dbReference type="Pfam" id="PF22544">
    <property type="entry name" value="HYDIN_VesB_CFA65-like_Ig"/>
    <property type="match status" value="3"/>
</dbReference>
<proteinExistence type="predicted"/>
<dbReference type="InterPro" id="IPR013783">
    <property type="entry name" value="Ig-like_fold"/>
</dbReference>
<dbReference type="PANTHER" id="PTHR43246">
    <property type="entry name" value="PEPTIDYL-PROLYL CIS-TRANS ISOMERASE CYP38, CHLOROPLASTIC"/>
    <property type="match status" value="1"/>
</dbReference>
<evidence type="ECO:0000256" key="3">
    <source>
        <dbReference type="ARBA" id="ARBA00013194"/>
    </source>
</evidence>
<dbReference type="InterPro" id="IPR053879">
    <property type="entry name" value="HYDIN_VesB_CFA65-like_Ig"/>
</dbReference>
<keyword evidence="8" id="KW-0966">Cell projection</keyword>
<evidence type="ECO:0000259" key="10">
    <source>
        <dbReference type="PROSITE" id="PS50072"/>
    </source>
</evidence>
<accession>A0A1Z4VNK0</accession>
<evidence type="ECO:0000256" key="6">
    <source>
        <dbReference type="ARBA" id="ARBA00023110"/>
    </source>
</evidence>
<dbReference type="NCBIfam" id="NF012200">
    <property type="entry name" value="choice_anch_D"/>
    <property type="match status" value="3"/>
</dbReference>
<sequence>METVMGNIDIELYDDVAPNTVANFIDYSTGGLYDNSIIHRSEPGFVIQGGGYMLNSGQVEHIPENDPVVNEFSLSNLRGTIAMAKLPGDPDSATSEWFFNLGDNSGNLDTQNGGFTVFGRVLGDGMQVVDSIAALPRVNAGGVFSALPVRDYADGPLADESYVFVNRVVLPRVAVLSSLMDFGVVGVGQTAEVEVRILNQGGSPLSLGNLAGTDPLGSPFEIVSGADNCSNQVLAAGEVCVVLVRFSPTSLGEFGDSFDVPSDDSETPYVQVRGAGSHPASLSPSDQLQMGSVGTGASVTKSVIIENVGGQSLTLYSIQLTGADQQDFMLDYGADCNVLASGATCEVDVIFMPQSDGSKTVQLEIETDFSEQSGVSLQITGSGSGPNLGVSSRNLDFGDVLLTSVGSRSLTLINGGGADLVINSVTIGGEDSPAFRTVSNNCSILVSQQQCSIGIEFDPQEEGIRNALLVINSNDPDTPDAEVALVGVGRESWNEVTLASGSGNVVLRSPEGTSLTGVSIIDVPSPEEAPADLSFDYGVYEFNLQLPLPGGATAVSLTLPEGVEPSTYYMYGATPDNAVPHWYEFLWDGQTGTGAVIEGNLVMLYLRDGKRGDSDLQANGVIVDPGAPGFSPAATGSEGSGSAAGGGGGCVLGSSSRGPGDAGGWFLLMGFVTLLGAYRRLSRLIQA</sequence>
<evidence type="ECO:0000256" key="9">
    <source>
        <dbReference type="SAM" id="MobiDB-lite"/>
    </source>
</evidence>
<keyword evidence="6" id="KW-0697">Rotamase</keyword>
<dbReference type="Gene3D" id="2.40.100.10">
    <property type="entry name" value="Cyclophilin-like"/>
    <property type="match status" value="1"/>
</dbReference>
<dbReference type="GO" id="GO:0003755">
    <property type="term" value="F:peptidyl-prolyl cis-trans isomerase activity"/>
    <property type="evidence" value="ECO:0007669"/>
    <property type="project" value="UniProtKB-KW"/>
</dbReference>
<dbReference type="AlphaFoldDB" id="A0A1Z4VNK0"/>
<comment type="subcellular location">
    <subcellularLocation>
        <location evidence="1">Cell projection</location>
        <location evidence="1">Cilium</location>
    </subcellularLocation>
    <subcellularLocation>
        <location evidence="2">Cytoplasm</location>
    </subcellularLocation>
</comment>
<evidence type="ECO:0000256" key="4">
    <source>
        <dbReference type="ARBA" id="ARBA00022490"/>
    </source>
</evidence>
<reference evidence="11 12" key="1">
    <citation type="submission" date="2017-05" db="EMBL/GenBank/DDBJ databases">
        <title>Thiocyanate degradation by Thiohalobacter thiocyanaticus FOKN1.</title>
        <authorList>
            <person name="Oshiki M."/>
            <person name="Fukushima T."/>
            <person name="Kawano S."/>
            <person name="Nakagawa J."/>
        </authorList>
    </citation>
    <scope>NUCLEOTIDE SEQUENCE [LARGE SCALE GENOMIC DNA]</scope>
    <source>
        <strain evidence="11 12">FOKN1</strain>
    </source>
</reference>
<keyword evidence="5" id="KW-0969">Cilium</keyword>
<evidence type="ECO:0000313" key="12">
    <source>
        <dbReference type="Proteomes" id="UP000218765"/>
    </source>
</evidence>
<evidence type="ECO:0000313" key="11">
    <source>
        <dbReference type="EMBL" id="BAZ93199.1"/>
    </source>
</evidence>
<keyword evidence="12" id="KW-1185">Reference proteome</keyword>
<dbReference type="SUPFAM" id="SSF50891">
    <property type="entry name" value="Cyclophilin-like"/>
    <property type="match status" value="1"/>
</dbReference>
<dbReference type="InterPro" id="IPR029000">
    <property type="entry name" value="Cyclophilin-like_dom_sf"/>
</dbReference>
<name>A0A1Z4VNK0_9GAMM</name>
<keyword evidence="4" id="KW-0963">Cytoplasm</keyword>
<dbReference type="EC" id="5.2.1.8" evidence="3"/>
<dbReference type="Gene3D" id="2.60.40.10">
    <property type="entry name" value="Immunoglobulins"/>
    <property type="match status" value="3"/>
</dbReference>
<organism evidence="11 12">
    <name type="scientific">Thiohalobacter thiocyanaticus</name>
    <dbReference type="NCBI Taxonomy" id="585455"/>
    <lineage>
        <taxon>Bacteria</taxon>
        <taxon>Pseudomonadati</taxon>
        <taxon>Pseudomonadota</taxon>
        <taxon>Gammaproteobacteria</taxon>
        <taxon>Thiohalobacterales</taxon>
        <taxon>Thiohalobacteraceae</taxon>
        <taxon>Thiohalobacter</taxon>
    </lineage>
</organism>
<evidence type="ECO:0000256" key="8">
    <source>
        <dbReference type="ARBA" id="ARBA00023273"/>
    </source>
</evidence>
<dbReference type="InterPro" id="IPR002130">
    <property type="entry name" value="Cyclophilin-type_PPIase_dom"/>
</dbReference>
<evidence type="ECO:0000256" key="5">
    <source>
        <dbReference type="ARBA" id="ARBA00023069"/>
    </source>
</evidence>
<gene>
    <name evidence="11" type="ORF">FOKN1_0797</name>
</gene>
<dbReference type="NCBIfam" id="NF041766">
    <property type="entry name" value="choice_anch_U"/>
    <property type="match status" value="1"/>
</dbReference>
<evidence type="ECO:0000256" key="2">
    <source>
        <dbReference type="ARBA" id="ARBA00004496"/>
    </source>
</evidence>
<dbReference type="Pfam" id="PF00160">
    <property type="entry name" value="Pro_isomerase"/>
    <property type="match status" value="1"/>
</dbReference>
<feature type="region of interest" description="Disordered" evidence="9">
    <location>
        <begin position="256"/>
        <end position="293"/>
    </location>
</feature>